<reference evidence="5 6" key="1">
    <citation type="submission" date="2014-07" db="EMBL/GenBank/DDBJ databases">
        <title>Draft genome sequence of Thalassospira profundimaris R8-17.</title>
        <authorList>
            <person name="Lai Q."/>
            <person name="Shao Z."/>
        </authorList>
    </citation>
    <scope>NUCLEOTIDE SEQUENCE [LARGE SCALE GENOMIC DNA]</scope>
    <source>
        <strain evidence="5 6">R8-17</strain>
    </source>
</reference>
<keyword evidence="1" id="KW-0805">Transcription regulation</keyword>
<dbReference type="SUPFAM" id="SSF46785">
    <property type="entry name" value="Winged helix' DNA-binding domain"/>
    <property type="match status" value="1"/>
</dbReference>
<dbReference type="RefSeq" id="WP_062958035.1">
    <property type="nucleotide sequence ID" value="NZ_JPWB01000011.1"/>
</dbReference>
<dbReference type="SUPFAM" id="SSF48008">
    <property type="entry name" value="GntR ligand-binding domain-like"/>
    <property type="match status" value="1"/>
</dbReference>
<evidence type="ECO:0000256" key="3">
    <source>
        <dbReference type="ARBA" id="ARBA00023163"/>
    </source>
</evidence>
<dbReference type="SMART" id="SM00345">
    <property type="entry name" value="HTH_GNTR"/>
    <property type="match status" value="1"/>
</dbReference>
<gene>
    <name evidence="5" type="ORF">TH6_19105</name>
</gene>
<dbReference type="Proteomes" id="UP000253061">
    <property type="component" value="Unassembled WGS sequence"/>
</dbReference>
<feature type="domain" description="HTH gntR-type" evidence="4">
    <location>
        <begin position="22"/>
        <end position="89"/>
    </location>
</feature>
<dbReference type="Gene3D" id="1.20.120.530">
    <property type="entry name" value="GntR ligand-binding domain-like"/>
    <property type="match status" value="1"/>
</dbReference>
<sequence>MVENLFKDAPIAKKRLPKLKRGSASTQLHNSLRERIIDLELAPGQYLSRVEIAEAYGVSQTPVRDALLKLEEEGLVDTFPQSKTEVSRIDVEHALETQFLRLSVELEITRRLANANDPALTVKAHSILAQQNAVSTANDLDTFGKLDRDFHYALYEAAGVAQLYGVVEARSGHIDRLRKLNLPDPGKSASILDCHSRILDAIDKGDADTACEVVREHLMGTLATVEDIRERHPSYF</sequence>
<evidence type="ECO:0000256" key="1">
    <source>
        <dbReference type="ARBA" id="ARBA00023015"/>
    </source>
</evidence>
<evidence type="ECO:0000256" key="2">
    <source>
        <dbReference type="ARBA" id="ARBA00023125"/>
    </source>
</evidence>
<dbReference type="InterPro" id="IPR008920">
    <property type="entry name" value="TF_FadR/GntR_C"/>
</dbReference>
<dbReference type="Gene3D" id="1.10.10.10">
    <property type="entry name" value="Winged helix-like DNA-binding domain superfamily/Winged helix DNA-binding domain"/>
    <property type="match status" value="1"/>
</dbReference>
<keyword evidence="2" id="KW-0238">DNA-binding</keyword>
<dbReference type="Pfam" id="PF07729">
    <property type="entry name" value="FCD"/>
    <property type="match status" value="1"/>
</dbReference>
<dbReference type="PANTHER" id="PTHR43537:SF45">
    <property type="entry name" value="GNTR FAMILY REGULATORY PROTEIN"/>
    <property type="match status" value="1"/>
</dbReference>
<organism evidence="5 6">
    <name type="scientific">Thalassospira profundimaris</name>
    <dbReference type="NCBI Taxonomy" id="502049"/>
    <lineage>
        <taxon>Bacteria</taxon>
        <taxon>Pseudomonadati</taxon>
        <taxon>Pseudomonadota</taxon>
        <taxon>Alphaproteobacteria</taxon>
        <taxon>Rhodospirillales</taxon>
        <taxon>Thalassospiraceae</taxon>
        <taxon>Thalassospira</taxon>
    </lineage>
</organism>
<dbReference type="EMBL" id="JPWB01000011">
    <property type="protein sequence ID" value="RCK19341.1"/>
    <property type="molecule type" value="Genomic_DNA"/>
</dbReference>
<dbReference type="PANTHER" id="PTHR43537">
    <property type="entry name" value="TRANSCRIPTIONAL REGULATOR, GNTR FAMILY"/>
    <property type="match status" value="1"/>
</dbReference>
<dbReference type="InterPro" id="IPR036388">
    <property type="entry name" value="WH-like_DNA-bd_sf"/>
</dbReference>
<dbReference type="PROSITE" id="PS50949">
    <property type="entry name" value="HTH_GNTR"/>
    <property type="match status" value="1"/>
</dbReference>
<keyword evidence="3" id="KW-0804">Transcription</keyword>
<proteinExistence type="predicted"/>
<dbReference type="SMART" id="SM00895">
    <property type="entry name" value="FCD"/>
    <property type="match status" value="1"/>
</dbReference>
<accession>A0A367V486</accession>
<dbReference type="InterPro" id="IPR000524">
    <property type="entry name" value="Tscrpt_reg_HTH_GntR"/>
</dbReference>
<dbReference type="CDD" id="cd07377">
    <property type="entry name" value="WHTH_GntR"/>
    <property type="match status" value="1"/>
</dbReference>
<name>A0A367V486_9PROT</name>
<dbReference type="GO" id="GO:0003700">
    <property type="term" value="F:DNA-binding transcription factor activity"/>
    <property type="evidence" value="ECO:0007669"/>
    <property type="project" value="InterPro"/>
</dbReference>
<dbReference type="GO" id="GO:0003677">
    <property type="term" value="F:DNA binding"/>
    <property type="evidence" value="ECO:0007669"/>
    <property type="project" value="UniProtKB-KW"/>
</dbReference>
<comment type="caution">
    <text evidence="5">The sequence shown here is derived from an EMBL/GenBank/DDBJ whole genome shotgun (WGS) entry which is preliminary data.</text>
</comment>
<evidence type="ECO:0000313" key="5">
    <source>
        <dbReference type="EMBL" id="RCK19341.1"/>
    </source>
</evidence>
<dbReference type="InterPro" id="IPR011711">
    <property type="entry name" value="GntR_C"/>
</dbReference>
<dbReference type="InterPro" id="IPR036390">
    <property type="entry name" value="WH_DNA-bd_sf"/>
</dbReference>
<protein>
    <submittedName>
        <fullName evidence="5">Transcriptional regulator</fullName>
    </submittedName>
</protein>
<dbReference type="AlphaFoldDB" id="A0A367V486"/>
<evidence type="ECO:0000313" key="6">
    <source>
        <dbReference type="Proteomes" id="UP000253061"/>
    </source>
</evidence>
<evidence type="ECO:0000259" key="4">
    <source>
        <dbReference type="PROSITE" id="PS50949"/>
    </source>
</evidence>
<dbReference type="Pfam" id="PF00392">
    <property type="entry name" value="GntR"/>
    <property type="match status" value="1"/>
</dbReference>